<dbReference type="VEuPathDB" id="FungiDB:SMAC_06802"/>
<evidence type="ECO:0000313" key="4">
    <source>
        <dbReference type="Proteomes" id="UP000433876"/>
    </source>
</evidence>
<evidence type="ECO:0000313" key="3">
    <source>
        <dbReference type="EMBL" id="KAA8630354.1"/>
    </source>
</evidence>
<dbReference type="SMART" id="SM00360">
    <property type="entry name" value="RRM"/>
    <property type="match status" value="1"/>
</dbReference>
<dbReference type="Pfam" id="PF00076">
    <property type="entry name" value="RRM_1"/>
    <property type="match status" value="1"/>
</dbReference>
<accession>A0A8S8ZI85</accession>
<dbReference type="Gene3D" id="3.30.70.330">
    <property type="match status" value="1"/>
</dbReference>
<comment type="caution">
    <text evidence="3">The sequence shown here is derived from an EMBL/GenBank/DDBJ whole genome shotgun (WGS) entry which is preliminary data.</text>
</comment>
<dbReference type="EMBL" id="NMPR01000106">
    <property type="protein sequence ID" value="KAA8630354.1"/>
    <property type="molecule type" value="Genomic_DNA"/>
</dbReference>
<feature type="compositionally biased region" description="Polar residues" evidence="1">
    <location>
        <begin position="63"/>
        <end position="99"/>
    </location>
</feature>
<dbReference type="GO" id="GO:0003723">
    <property type="term" value="F:RNA binding"/>
    <property type="evidence" value="ECO:0007669"/>
    <property type="project" value="InterPro"/>
</dbReference>
<feature type="region of interest" description="Disordered" evidence="1">
    <location>
        <begin position="308"/>
        <end position="380"/>
    </location>
</feature>
<feature type="compositionally biased region" description="Polar residues" evidence="1">
    <location>
        <begin position="114"/>
        <end position="147"/>
    </location>
</feature>
<feature type="region of interest" description="Disordered" evidence="1">
    <location>
        <begin position="1"/>
        <end position="147"/>
    </location>
</feature>
<dbReference type="OMA" id="WHEIGFP"/>
<proteinExistence type="predicted"/>
<feature type="compositionally biased region" description="Polar residues" evidence="1">
    <location>
        <begin position="308"/>
        <end position="333"/>
    </location>
</feature>
<evidence type="ECO:0000256" key="1">
    <source>
        <dbReference type="SAM" id="MobiDB-lite"/>
    </source>
</evidence>
<name>A0A8S8ZI85_SORMA</name>
<gene>
    <name evidence="3" type="ORF">SMACR_06802</name>
</gene>
<dbReference type="InterPro" id="IPR035979">
    <property type="entry name" value="RBD_domain_sf"/>
</dbReference>
<feature type="domain" description="RRM" evidence="2">
    <location>
        <begin position="496"/>
        <end position="573"/>
    </location>
</feature>
<dbReference type="AlphaFoldDB" id="A0A8S8ZI85"/>
<dbReference type="InterPro" id="IPR000504">
    <property type="entry name" value="RRM_dom"/>
</dbReference>
<protein>
    <recommendedName>
        <fullName evidence="2">RRM domain-containing protein</fullName>
    </recommendedName>
</protein>
<evidence type="ECO:0000259" key="2">
    <source>
        <dbReference type="SMART" id="SM00360"/>
    </source>
</evidence>
<dbReference type="SUPFAM" id="SSF54928">
    <property type="entry name" value="RNA-binding domain, RBD"/>
    <property type="match status" value="1"/>
</dbReference>
<organism evidence="3 4">
    <name type="scientific">Sordaria macrospora</name>
    <dbReference type="NCBI Taxonomy" id="5147"/>
    <lineage>
        <taxon>Eukaryota</taxon>
        <taxon>Fungi</taxon>
        <taxon>Dikarya</taxon>
        <taxon>Ascomycota</taxon>
        <taxon>Pezizomycotina</taxon>
        <taxon>Sordariomycetes</taxon>
        <taxon>Sordariomycetidae</taxon>
        <taxon>Sordariales</taxon>
        <taxon>Sordariaceae</taxon>
        <taxon>Sordaria</taxon>
    </lineage>
</organism>
<dbReference type="Proteomes" id="UP000433876">
    <property type="component" value="Unassembled WGS sequence"/>
</dbReference>
<dbReference type="InterPro" id="IPR012677">
    <property type="entry name" value="Nucleotide-bd_a/b_plait_sf"/>
</dbReference>
<reference evidence="3 4" key="1">
    <citation type="submission" date="2017-07" db="EMBL/GenBank/DDBJ databases">
        <title>Genome sequence of the Sordaria macrospora wild type strain R19027.</title>
        <authorList>
            <person name="Nowrousian M."/>
            <person name="Teichert I."/>
            <person name="Kueck U."/>
        </authorList>
    </citation>
    <scope>NUCLEOTIDE SEQUENCE [LARGE SCALE GENOMIC DNA]</scope>
    <source>
        <strain evidence="3 4">R19027</strain>
        <tissue evidence="3">Mycelium</tissue>
    </source>
</reference>
<sequence>MEDVKHMTPKPSGMARNAVSKMLEKGRHNMVSSSIQSVDSEDHEGHGGVSLLDNDSEDDFPTQPVQSTQPVMAQDTSMDATPKASVTQRKNGSAPTTNFAKEIRRKDKKRAGTFDQNGSNGNNRGKQNGFTTGHTQDRQQGTPATTGATSLARQAPINYAVQYPQAAQHSQPGQAIPNLGNGISPNVANEVMAGGQPAWAPSNNHNINNQQAGIVYQHMGIAQVQSGQGFVPNGPGGQPGVSSPVGQAGYSVQYAPIGHSYSQHQMASVADSNAFAQPLHAQPLAGVTQLAPGQFYYAYGPVVGGSGSNVQPQGGQQTADTPMSGNNQTANDPQTDKTRSQATQTPSHTNKSPATNPYNQTEPRNFAPRADSLPAQPPPPFMIGTAYTHNTNGTQAGVVASSVIDPFSAVGNDDHAIARIPNHHSGYETPNENYAVIPHMPISGPPPPEVRAARSAQLNRLTNGPSGLPPAEVALHPDNFPFIESCSQATASDAGVVKIKNIPYMTTHQEIKAFLGRNSKILNDPQEPVHVIMERISGKTQEAYVEFFSQDDAIKAVQRFNQAVQRGRPPRIADRPVDVELSGQASMMKDLFPLAAGVVWRGAEPEIQSPVEGKPWNTFKGFVTTEEMAMLVKLVEMPQRAQYLKHCPQRPYECMISTIRKLPWQKSDYITVHQRWAVYNATIRLIELLRNTIHHDNRDSHIALDQRLLKRLVNTAMLCPGFSVLQKDNIAFTAGMDEMKQREFNQPRFPDLWTHQLSICPKPGVPLDVLEWYIAIIREETTRFVNVKAVSERTEIINKATKMDSNGYFGFLWHEIGFPTGEEYDNMTLKQAMEKEMRAVEESIKRVLYYGYQAVPNGRFKQLTAA</sequence>
<feature type="compositionally biased region" description="Polar residues" evidence="1">
    <location>
        <begin position="340"/>
        <end position="363"/>
    </location>
</feature>